<feature type="transmembrane region" description="Helical" evidence="1">
    <location>
        <begin position="43"/>
        <end position="61"/>
    </location>
</feature>
<dbReference type="GO" id="GO:0005840">
    <property type="term" value="C:ribosome"/>
    <property type="evidence" value="ECO:0007669"/>
    <property type="project" value="InterPro"/>
</dbReference>
<dbReference type="RefSeq" id="WP_353549179.1">
    <property type="nucleotide sequence ID" value="NZ_AP029612.1"/>
</dbReference>
<feature type="transmembrane region" description="Helical" evidence="1">
    <location>
        <begin position="98"/>
        <end position="116"/>
    </location>
</feature>
<evidence type="ECO:0000313" key="2">
    <source>
        <dbReference type="EMBL" id="BFG71553.1"/>
    </source>
</evidence>
<dbReference type="GO" id="GO:0003735">
    <property type="term" value="F:structural constituent of ribosome"/>
    <property type="evidence" value="ECO:0007669"/>
    <property type="project" value="InterPro"/>
</dbReference>
<protein>
    <recommendedName>
        <fullName evidence="3">DoxX family protein</fullName>
    </recommendedName>
</protein>
<keyword evidence="1" id="KW-0472">Membrane</keyword>
<accession>A0AAT9GM08</accession>
<keyword evidence="1" id="KW-0812">Transmembrane</keyword>
<feature type="transmembrane region" description="Helical" evidence="1">
    <location>
        <begin position="68"/>
        <end position="86"/>
    </location>
</feature>
<keyword evidence="1" id="KW-1133">Transmembrane helix</keyword>
<gene>
    <name evidence="2" type="ORF">KACHI17_24340</name>
</gene>
<dbReference type="InterPro" id="IPR018130">
    <property type="entry name" value="Ribosomal_uS2_CS"/>
</dbReference>
<name>A0AAT9GM08_9BACT</name>
<dbReference type="GO" id="GO:0006412">
    <property type="term" value="P:translation"/>
    <property type="evidence" value="ECO:0007669"/>
    <property type="project" value="InterPro"/>
</dbReference>
<dbReference type="EMBL" id="AP029612">
    <property type="protein sequence ID" value="BFG71553.1"/>
    <property type="molecule type" value="Genomic_DNA"/>
</dbReference>
<dbReference type="AlphaFoldDB" id="A0AAT9GM08"/>
<sequence length="122" mass="13779">MQKILSLGKWLFILSFLLYTGLHFGLPQVGADMIPSFFPARLFLNYATGVLITAFIVSCLIGKYDQLASLLMALYVLLMIFLIHIPRAAESSNDMLNIFRNIMVIGALLMYAKAFAKDRWIV</sequence>
<reference evidence="2" key="1">
    <citation type="submission" date="2024-02" db="EMBL/GenBank/DDBJ databases">
        <title>Sediminibacterium planktonica sp. nov. and Sediminibacterium longus sp. nov., isolated from surface lake and river water.</title>
        <authorList>
            <person name="Watanabe K."/>
            <person name="Takemine S."/>
            <person name="Ishii Y."/>
            <person name="Ogata Y."/>
            <person name="Shindo C."/>
            <person name="Suda W."/>
        </authorList>
    </citation>
    <scope>NUCLEOTIDE SEQUENCE</scope>
    <source>
        <strain evidence="2">KACHI17</strain>
    </source>
</reference>
<evidence type="ECO:0000256" key="1">
    <source>
        <dbReference type="SAM" id="Phobius"/>
    </source>
</evidence>
<organism evidence="2">
    <name type="scientific">Sediminibacterium sp. KACHI17</name>
    <dbReference type="NCBI Taxonomy" id="1751071"/>
    <lineage>
        <taxon>Bacteria</taxon>
        <taxon>Pseudomonadati</taxon>
        <taxon>Bacteroidota</taxon>
        <taxon>Chitinophagia</taxon>
        <taxon>Chitinophagales</taxon>
        <taxon>Chitinophagaceae</taxon>
        <taxon>Sediminibacterium</taxon>
    </lineage>
</organism>
<proteinExistence type="predicted"/>
<dbReference type="PROSITE" id="PS00962">
    <property type="entry name" value="RIBOSOMAL_S2_1"/>
    <property type="match status" value="1"/>
</dbReference>
<evidence type="ECO:0008006" key="3">
    <source>
        <dbReference type="Google" id="ProtNLM"/>
    </source>
</evidence>